<feature type="binding site" evidence="5">
    <location>
        <position position="74"/>
    </location>
    <ligand>
        <name>[4Fe-4S] cluster</name>
        <dbReference type="ChEBI" id="CHEBI:49883"/>
        <note>4Fe-4S-S-AdoMet</note>
    </ligand>
</feature>
<reference evidence="8 9" key="1">
    <citation type="submission" date="2019-04" db="EMBL/GenBank/DDBJ databases">
        <authorList>
            <person name="Embree M."/>
            <person name="Gaffney J.R."/>
        </authorList>
    </citation>
    <scope>NUCLEOTIDE SEQUENCE [LARGE SCALE GENOMIC DNA]</scope>
    <source>
        <strain evidence="8 9">JE7A12</strain>
    </source>
</reference>
<dbReference type="KEGG" id="ruj:E5Z56_07095"/>
<evidence type="ECO:0000256" key="2">
    <source>
        <dbReference type="ARBA" id="ARBA00022723"/>
    </source>
</evidence>
<dbReference type="GO" id="GO:0016740">
    <property type="term" value="F:transferase activity"/>
    <property type="evidence" value="ECO:0007669"/>
    <property type="project" value="TreeGrafter"/>
</dbReference>
<feature type="binding site" evidence="6">
    <location>
        <position position="187"/>
    </location>
    <ligand>
        <name>S-adenosyl-L-methionine</name>
        <dbReference type="ChEBI" id="CHEBI:59789"/>
    </ligand>
</feature>
<dbReference type="InterPro" id="IPR007197">
    <property type="entry name" value="rSAM"/>
</dbReference>
<keyword evidence="9" id="KW-1185">Reference proteome</keyword>
<dbReference type="InterPro" id="IPR058240">
    <property type="entry name" value="rSAM_sf"/>
</dbReference>
<comment type="cofactor">
    <cofactor evidence="5">
        <name>[4Fe-4S] cluster</name>
        <dbReference type="ChEBI" id="CHEBI:49883"/>
    </cofactor>
    <text evidence="5">Binds 1 [4Fe-4S] cluster. The cluster is coordinated with 3 cysteines and an exchangeable S-adenosyl-L-methionine.</text>
</comment>
<accession>A0A4P8XY69</accession>
<dbReference type="OrthoDB" id="9775764at2"/>
<dbReference type="SMART" id="SM00729">
    <property type="entry name" value="Elp3"/>
    <property type="match status" value="1"/>
</dbReference>
<keyword evidence="4 5" id="KW-0411">Iron-sulfur</keyword>
<dbReference type="Gene3D" id="3.20.20.70">
    <property type="entry name" value="Aldolase class I"/>
    <property type="match status" value="1"/>
</dbReference>
<gene>
    <name evidence="8" type="primary">hydE</name>
    <name evidence="8" type="ORF">E5Z56_07095</name>
</gene>
<dbReference type="AlphaFoldDB" id="A0A4P8XY69"/>
<evidence type="ECO:0000259" key="7">
    <source>
        <dbReference type="PROSITE" id="PS51918"/>
    </source>
</evidence>
<dbReference type="EMBL" id="CP039381">
    <property type="protein sequence ID" value="QCT07139.1"/>
    <property type="molecule type" value="Genomic_DNA"/>
</dbReference>
<dbReference type="SFLD" id="SFLDF00348">
    <property type="entry name" value="FeFe_hydrogenase_maturase_(Hyd"/>
    <property type="match status" value="1"/>
</dbReference>
<dbReference type="Pfam" id="PF04055">
    <property type="entry name" value="Radical_SAM"/>
    <property type="match status" value="1"/>
</dbReference>
<dbReference type="SFLD" id="SFLDG01060">
    <property type="entry name" value="BATS_domain_containing"/>
    <property type="match status" value="1"/>
</dbReference>
<dbReference type="InterPro" id="IPR006638">
    <property type="entry name" value="Elp3/MiaA/NifB-like_rSAM"/>
</dbReference>
<feature type="binding site" evidence="5">
    <location>
        <position position="67"/>
    </location>
    <ligand>
        <name>[4Fe-4S] cluster</name>
        <dbReference type="ChEBI" id="CHEBI:49883"/>
        <note>4Fe-4S-S-AdoMet</note>
    </ligand>
</feature>
<proteinExistence type="predicted"/>
<keyword evidence="2" id="KW-0479">Metal-binding</keyword>
<dbReference type="InterPro" id="IPR034422">
    <property type="entry name" value="HydE/PylB-like"/>
</dbReference>
<organism evidence="8 9">
    <name type="scientific">Ruminococcus bovis</name>
    <dbReference type="NCBI Taxonomy" id="2564099"/>
    <lineage>
        <taxon>Bacteria</taxon>
        <taxon>Bacillati</taxon>
        <taxon>Bacillota</taxon>
        <taxon>Clostridia</taxon>
        <taxon>Eubacteriales</taxon>
        <taxon>Oscillospiraceae</taxon>
        <taxon>Ruminococcus</taxon>
    </lineage>
</organism>
<dbReference type="InterPro" id="IPR013785">
    <property type="entry name" value="Aldolase_TIM"/>
</dbReference>
<dbReference type="CDD" id="cd01335">
    <property type="entry name" value="Radical_SAM"/>
    <property type="match status" value="1"/>
</dbReference>
<dbReference type="InterPro" id="IPR024021">
    <property type="entry name" value="FeFe-hyd_HydE_rSAM"/>
</dbReference>
<keyword evidence="3 5" id="KW-0408">Iron</keyword>
<dbReference type="Proteomes" id="UP000301475">
    <property type="component" value="Chromosome"/>
</dbReference>
<dbReference type="GO" id="GO:0051539">
    <property type="term" value="F:4 iron, 4 sulfur cluster binding"/>
    <property type="evidence" value="ECO:0007669"/>
    <property type="project" value="UniProtKB-KW"/>
</dbReference>
<evidence type="ECO:0000256" key="1">
    <source>
        <dbReference type="ARBA" id="ARBA00022691"/>
    </source>
</evidence>
<keyword evidence="1 5" id="KW-0949">S-adenosyl-L-methionine</keyword>
<evidence type="ECO:0000313" key="9">
    <source>
        <dbReference type="Proteomes" id="UP000301475"/>
    </source>
</evidence>
<dbReference type="PROSITE" id="PS51918">
    <property type="entry name" value="RADICAL_SAM"/>
    <property type="match status" value="1"/>
</dbReference>
<feature type="binding site" evidence="6">
    <location>
        <position position="167"/>
    </location>
    <ligand>
        <name>S-adenosyl-L-methionine</name>
        <dbReference type="ChEBI" id="CHEBI:59789"/>
    </ligand>
</feature>
<evidence type="ECO:0000256" key="5">
    <source>
        <dbReference type="PIRSR" id="PIRSR004762-1"/>
    </source>
</evidence>
<dbReference type="PANTHER" id="PTHR43726">
    <property type="entry name" value="3-METHYLORNITHINE SYNTHASE"/>
    <property type="match status" value="1"/>
</dbReference>
<dbReference type="SUPFAM" id="SSF102114">
    <property type="entry name" value="Radical SAM enzymes"/>
    <property type="match status" value="1"/>
</dbReference>
<evidence type="ECO:0000256" key="3">
    <source>
        <dbReference type="ARBA" id="ARBA00023004"/>
    </source>
</evidence>
<dbReference type="PANTHER" id="PTHR43726:SF1">
    <property type="entry name" value="BIOTIN SYNTHASE"/>
    <property type="match status" value="1"/>
</dbReference>
<dbReference type="NCBIfam" id="TIGR03956">
    <property type="entry name" value="rSAM_HydE"/>
    <property type="match status" value="1"/>
</dbReference>
<keyword evidence="5" id="KW-0004">4Fe-4S</keyword>
<dbReference type="SFLD" id="SFLDS00029">
    <property type="entry name" value="Radical_SAM"/>
    <property type="match status" value="1"/>
</dbReference>
<evidence type="ECO:0000256" key="6">
    <source>
        <dbReference type="PIRSR" id="PIRSR004762-2"/>
    </source>
</evidence>
<feature type="domain" description="Radical SAM core" evidence="7">
    <location>
        <begin position="53"/>
        <end position="273"/>
    </location>
</feature>
<dbReference type="GO" id="GO:0046872">
    <property type="term" value="F:metal ion binding"/>
    <property type="evidence" value="ECO:0007669"/>
    <property type="project" value="UniProtKB-KW"/>
</dbReference>
<feature type="binding site" evidence="5">
    <location>
        <position position="71"/>
    </location>
    <ligand>
        <name>[4Fe-4S] cluster</name>
        <dbReference type="ChEBI" id="CHEBI:49883"/>
        <note>4Fe-4S-S-AdoMet</note>
    </ligand>
</feature>
<evidence type="ECO:0000256" key="4">
    <source>
        <dbReference type="ARBA" id="ARBA00023014"/>
    </source>
</evidence>
<dbReference type="SFLD" id="SFLDG01280">
    <property type="entry name" value="HydE/PylB-like"/>
    <property type="match status" value="1"/>
</dbReference>
<feature type="binding site" evidence="6">
    <location>
        <position position="142"/>
    </location>
    <ligand>
        <name>(3R)-3-methyl-D-ornithine</name>
        <dbReference type="ChEBI" id="CHEBI:64642"/>
    </ligand>
</feature>
<sequence length="351" mass="40157">MKNMSTVNLVEKLYKEHNLSDSELKEILLTTDSEVDKTLQKYAQKVRDKVFGKNVYIRGLIEVSNYCKNDCYYCGIRRSNKNICRYRLTKEQILDCCKKGYELGFRTFVLQGGEDFHYSDDDICSIVSEIKSNFGDCAVTLSIGERSYESYKKYYDAGADRFLLREETSNPLHYGKLHPQEMSLENRIQCLYNLKEIGYQVGCGIMIGSPYQTVDDIILDLRFFQKFMPHMIGIGPFVPHKDTDFRDKPIGDLKLTLRTLGIIRLMINDVLLPSTTALSTIDPKGRILGILYGGNVVMPNLSPQFAKENYTLYDGKLSTGKESGEMVKELEKSLKNFGYSIEISRGDTPRK</sequence>
<evidence type="ECO:0000313" key="8">
    <source>
        <dbReference type="EMBL" id="QCT07139.1"/>
    </source>
</evidence>
<name>A0A4P8XY69_9FIRM</name>
<dbReference type="PIRSF" id="PIRSF004762">
    <property type="entry name" value="CHP00423"/>
    <property type="match status" value="1"/>
</dbReference>
<protein>
    <submittedName>
        <fullName evidence="8">[FeFe] hydrogenase H-cluster radical SAM maturase HydE</fullName>
    </submittedName>
</protein>